<protein>
    <recommendedName>
        <fullName evidence="3">Centromere protein M</fullName>
    </recommendedName>
</protein>
<name>A0A232FEP9_9HYME</name>
<dbReference type="Gene3D" id="3.40.50.300">
    <property type="entry name" value="P-loop containing nucleotide triphosphate hydrolases"/>
    <property type="match status" value="1"/>
</dbReference>
<comment type="caution">
    <text evidence="1">The sequence shown here is derived from an EMBL/GenBank/DDBJ whole genome shotgun (WGS) entry which is preliminary data.</text>
</comment>
<dbReference type="OrthoDB" id="8110633at2759"/>
<evidence type="ECO:0000313" key="2">
    <source>
        <dbReference type="Proteomes" id="UP000215335"/>
    </source>
</evidence>
<dbReference type="Proteomes" id="UP000215335">
    <property type="component" value="Unassembled WGS sequence"/>
</dbReference>
<accession>A0A232FEP9</accession>
<keyword evidence="2" id="KW-1185">Reference proteome</keyword>
<proteinExistence type="predicted"/>
<dbReference type="InterPro" id="IPR027417">
    <property type="entry name" value="P-loop_NTPase"/>
</dbReference>
<dbReference type="EMBL" id="NNAY01000331">
    <property type="protein sequence ID" value="OXU29165.1"/>
    <property type="molecule type" value="Genomic_DNA"/>
</dbReference>
<evidence type="ECO:0000313" key="1">
    <source>
        <dbReference type="EMBL" id="OXU29165.1"/>
    </source>
</evidence>
<sequence>MAGVLRSCGAWNVDSVISFLIVATGQLCDKVFEVIQGSTRNRKYLIAVHKCESVSDILRSKPDLHVDFVVFAFDGRISHHVSEVEKNISLLDEFFIISGRACLVNCYGSPNTMGLMGHTANRLRDRYCLRLLSANVYNSEGLKNLGDRILNLAEALMGVNSGVPDLNMLTLL</sequence>
<evidence type="ECO:0008006" key="3">
    <source>
        <dbReference type="Google" id="ProtNLM"/>
    </source>
</evidence>
<reference evidence="1 2" key="1">
    <citation type="journal article" date="2017" name="Curr. Biol.">
        <title>The Evolution of Venom by Co-option of Single-Copy Genes.</title>
        <authorList>
            <person name="Martinson E.O."/>
            <person name="Mrinalini"/>
            <person name="Kelkar Y.D."/>
            <person name="Chang C.H."/>
            <person name="Werren J.H."/>
        </authorList>
    </citation>
    <scope>NUCLEOTIDE SEQUENCE [LARGE SCALE GENOMIC DNA]</scope>
    <source>
        <strain evidence="1 2">Alberta</strain>
        <tissue evidence="1">Whole body</tissue>
    </source>
</reference>
<gene>
    <name evidence="1" type="ORF">TSAR_005667</name>
</gene>
<organism evidence="1 2">
    <name type="scientific">Trichomalopsis sarcophagae</name>
    <dbReference type="NCBI Taxonomy" id="543379"/>
    <lineage>
        <taxon>Eukaryota</taxon>
        <taxon>Metazoa</taxon>
        <taxon>Ecdysozoa</taxon>
        <taxon>Arthropoda</taxon>
        <taxon>Hexapoda</taxon>
        <taxon>Insecta</taxon>
        <taxon>Pterygota</taxon>
        <taxon>Neoptera</taxon>
        <taxon>Endopterygota</taxon>
        <taxon>Hymenoptera</taxon>
        <taxon>Apocrita</taxon>
        <taxon>Proctotrupomorpha</taxon>
        <taxon>Chalcidoidea</taxon>
        <taxon>Pteromalidae</taxon>
        <taxon>Pteromalinae</taxon>
        <taxon>Trichomalopsis</taxon>
    </lineage>
</organism>
<dbReference type="AlphaFoldDB" id="A0A232FEP9"/>